<evidence type="ECO:0000313" key="13">
    <source>
        <dbReference type="Proteomes" id="UP000583944"/>
    </source>
</evidence>
<dbReference type="Pfam" id="PF12698">
    <property type="entry name" value="ABC2_membrane_3"/>
    <property type="match status" value="2"/>
</dbReference>
<proteinExistence type="inferred from homology"/>
<feature type="transmembrane region" description="Helical" evidence="10">
    <location>
        <begin position="1335"/>
        <end position="1358"/>
    </location>
</feature>
<evidence type="ECO:0000256" key="3">
    <source>
        <dbReference type="ARBA" id="ARBA00022448"/>
    </source>
</evidence>
<feature type="transmembrane region" description="Helical" evidence="10">
    <location>
        <begin position="419"/>
        <end position="435"/>
    </location>
</feature>
<dbReference type="VEuPathDB" id="TriTrypDB:ECC02_005503"/>
<dbReference type="FunFam" id="3.40.50.300:FF:001253">
    <property type="entry name" value="ATP-binding cassette protein subfamily A, member 10"/>
    <property type="match status" value="2"/>
</dbReference>
<evidence type="ECO:0000256" key="4">
    <source>
        <dbReference type="ARBA" id="ARBA00022692"/>
    </source>
</evidence>
<dbReference type="InterPro" id="IPR003593">
    <property type="entry name" value="AAA+_ATPase"/>
</dbReference>
<feature type="transmembrane region" description="Helical" evidence="10">
    <location>
        <begin position="480"/>
        <end position="498"/>
    </location>
</feature>
<dbReference type="PANTHER" id="PTHR19229:SF36">
    <property type="entry name" value="ATP-BINDING CASSETTE SUB-FAMILY A MEMBER 2"/>
    <property type="match status" value="1"/>
</dbReference>
<name>A0A7J6Y3Y1_TRYCR</name>
<evidence type="ECO:0000256" key="9">
    <source>
        <dbReference type="ARBA" id="ARBA00023136"/>
    </source>
</evidence>
<dbReference type="GO" id="GO:0005319">
    <property type="term" value="F:lipid transporter activity"/>
    <property type="evidence" value="ECO:0007669"/>
    <property type="project" value="TreeGrafter"/>
</dbReference>
<feature type="transmembrane region" description="Helical" evidence="10">
    <location>
        <begin position="519"/>
        <end position="544"/>
    </location>
</feature>
<dbReference type="InterPro" id="IPR003439">
    <property type="entry name" value="ABC_transporter-like_ATP-bd"/>
</dbReference>
<accession>A0A7J6Y3Y1</accession>
<keyword evidence="9 10" id="KW-0472">Membrane</keyword>
<dbReference type="PANTHER" id="PTHR19229">
    <property type="entry name" value="ATP-BINDING CASSETTE TRANSPORTER SUBFAMILY A ABCA"/>
    <property type="match status" value="1"/>
</dbReference>
<keyword evidence="3" id="KW-0813">Transport</keyword>
<feature type="domain" description="ABC transporter" evidence="11">
    <location>
        <begin position="643"/>
        <end position="872"/>
    </location>
</feature>
<dbReference type="GO" id="GO:0140359">
    <property type="term" value="F:ABC-type transporter activity"/>
    <property type="evidence" value="ECO:0007669"/>
    <property type="project" value="InterPro"/>
</dbReference>
<dbReference type="Proteomes" id="UP000583944">
    <property type="component" value="Unassembled WGS sequence"/>
</dbReference>
<feature type="transmembrane region" description="Helical" evidence="10">
    <location>
        <begin position="1296"/>
        <end position="1323"/>
    </location>
</feature>
<comment type="similarity">
    <text evidence="2">Belongs to the ABC transporter superfamily. ABCA family.</text>
</comment>
<evidence type="ECO:0000313" key="12">
    <source>
        <dbReference type="EMBL" id="KAF5221441.1"/>
    </source>
</evidence>
<evidence type="ECO:0000256" key="8">
    <source>
        <dbReference type="ARBA" id="ARBA00022989"/>
    </source>
</evidence>
<dbReference type="Gene3D" id="3.40.50.300">
    <property type="entry name" value="P-loop containing nucleotide triphosphate hydrolases"/>
    <property type="match status" value="2"/>
</dbReference>
<feature type="transmembrane region" description="Helical" evidence="10">
    <location>
        <begin position="347"/>
        <end position="371"/>
    </location>
</feature>
<sequence>MASLWFIQFRAFLWKVVLQRWRAPVSTLAELLLPCVFTLLLALGYWFSTTTKVPVTDYSGTQPMDMSSLLPAFFCQNMSSPRPFGRRLHIGPCGPAGPSTMCFPFVRDGALCVRDRGLFSKVIFGVYYASGPINVPTLDAYLALSAFVSHESRRTGSTFFSRSAQASLSHYGDLLVAGKDGDTSFASGFVKYCSDVSALCAEVVHKDRVFPTLAEAEKFALKHDDRVWAIVELPTPLPGSPAAAGVEGTIFSISMNYTATPWTFESKMQFFKGLGDNDYMLYVASGFMTLQNVVQQFYARYRLDKAPPPPPSGANATGIFEFVNLQGPPLIPMPAPPYIDNGFYSRWAYFMPLVAMLAALFPVTKLVSWIVEEKSLRIREAMQIMGLRWSCMALGWFISAFLMDFAASLLAAMVFRLSFFSYVNFGVLFFLYFSFMQQNTALSLFLSSLFTNPRIAGAVGALCIFLCSMPYYSFPDGMSMLRLVTMSLVPCVAYAKAFDELAKYASFGYKFTWKNTRVGDYNVAMAIGLMWASSGIMWIFWIYLDQVLPSSIGRRRHPLFFLSWVRKLFRCCCCCCDREGSEFGEKDLQNTRKFSNGLASASVGTLPPRDGKPVDEEVNSHAVVFRKLYKVYETGGIIGWLHLFLTGLRRDGDRREAVRDVSFNMDFGKINALLGPNGSGKTTLMGIATGMVTPTSGDVYICGHNAAYKLHKCREHIGYCPQSDIVWNRLTVEEHLTFYARMKVNGGWDVREQVDAIVASMQLEEKRHCIAKSLSSGQRRRLCVGIALIGKPDLLFLDEPTAGMDMRGRKAVYDALQKGRDTRAVMVSTHLLDEADRIGDKILLMHEGALCGAGSSLFLKSKMDVGYVVTCVVESCSSEMEENICISRLTEFVREKSYPGHSRNMSTELHSISTQCKLLGIERRGREISFRFPLSLLSASGSAIIRALEEQREALCLRSIGLSLTTLQDVMEYLTKRQSSTMATAPSNEPLTDKATEHGISIQIEGMGSNQASCFGTAVGCEMNRDDSSMSLLNETCNSHDESEYYNPHRQSLVRHFAVLFMKRVHCAKRDLRLVVFQILLPVVFLSLALLTDLMSPPKQPALTLDASLYPGYDTQPYSEVMWTVSSKFPDVFDVESSSMSTAFGPYYTPIRAKCDVENCSQPLSAELIPDIRTHTATRYIALALTSAQGKKGTPTSILMHNVSARHSAPQSLNALYNVVNHQLFGQGSMTTARNVPMHVGPFEQKMVSAFRRVIFGIFILLPFTFIPSNTVSFMVRERQSGSRHLQWLAGANVVAFWLSSMLFDFCCYLVTEALAMIIFVIFKRTEFIGDPKTVVASLTLFTVFGISSVPFSYVVSFFFSSPFVAQGVVLIANFVLGFLWVMGEQILGGIKELETFVTRTTHVLRVIPSVSFGEGIFTLSGVELANMMFPERKRPNLFDKLEFVEGKFRGGIGTALIYMSCTLVASLLLLALLEYARIQRVKWFFTRMSCCRRKNKKSSNQDADAPPSASCICHQREANMNIDASVAREEEEVCRNETGRIEDCITLQHITKKYGGTHRPALDDLSLGVHKGEIMALLGLNGAGKTTAVGILAGEVVPTSGSAYINHLSVLRSASRSYVGYCPQKDALIDHLSPGEHLRLYAGLRGATDKYIRKEIPKLLDALGLTSQKNTPAYSLSVGNKRRLSLAVALVGGTTSVLLDEPTAGMDATARRQTCAVVRRLTRAKSVILTTHLLDETEALADRVAFISKGKLRCVGTPQELRTHYTNDSVYTVRVVFADGCGAIDATCDVMKRLRELFRTSSSTKGEECVLEGVVGRTVTLLVQQSLSQICSVASNIREGGLEGLPPVVQVSASQATLEDILLSI</sequence>
<dbReference type="SUPFAM" id="SSF52540">
    <property type="entry name" value="P-loop containing nucleoside triphosphate hydrolases"/>
    <property type="match status" value="2"/>
</dbReference>
<feature type="transmembrane region" description="Helical" evidence="10">
    <location>
        <begin position="1254"/>
        <end position="1276"/>
    </location>
</feature>
<feature type="transmembrane region" description="Helical" evidence="10">
    <location>
        <begin position="1364"/>
        <end position="1383"/>
    </location>
</feature>
<dbReference type="VEuPathDB" id="TriTrypDB:BCY84_18395"/>
<comment type="caution">
    <text evidence="12">The sequence shown here is derived from an EMBL/GenBank/DDBJ whole genome shotgun (WGS) entry which is preliminary data.</text>
</comment>
<keyword evidence="4 10" id="KW-0812">Transmembrane</keyword>
<feature type="transmembrane region" description="Helical" evidence="10">
    <location>
        <begin position="1072"/>
        <end position="1091"/>
    </location>
</feature>
<comment type="subcellular location">
    <subcellularLocation>
        <location evidence="1">Membrane</location>
        <topology evidence="1">Multi-pass membrane protein</topology>
    </subcellularLocation>
</comment>
<keyword evidence="6" id="KW-0547">Nucleotide-binding</keyword>
<feature type="transmembrane region" description="Helical" evidence="10">
    <location>
        <begin position="455"/>
        <end position="474"/>
    </location>
</feature>
<gene>
    <name evidence="12" type="ORF">ECC02_005503</name>
</gene>
<organism evidence="12 13">
    <name type="scientific">Trypanosoma cruzi</name>
    <dbReference type="NCBI Taxonomy" id="5693"/>
    <lineage>
        <taxon>Eukaryota</taxon>
        <taxon>Discoba</taxon>
        <taxon>Euglenozoa</taxon>
        <taxon>Kinetoplastea</taxon>
        <taxon>Metakinetoplastina</taxon>
        <taxon>Trypanosomatida</taxon>
        <taxon>Trypanosomatidae</taxon>
        <taxon>Trypanosoma</taxon>
        <taxon>Schizotrypanum</taxon>
    </lineage>
</organism>
<dbReference type="EMBL" id="JABDHM010000037">
    <property type="protein sequence ID" value="KAF5221441.1"/>
    <property type="molecule type" value="Genomic_DNA"/>
</dbReference>
<dbReference type="InterPro" id="IPR026082">
    <property type="entry name" value="ABCA"/>
</dbReference>
<dbReference type="SMART" id="SM00382">
    <property type="entry name" value="AAA"/>
    <property type="match status" value="2"/>
</dbReference>
<dbReference type="GO" id="GO:0005524">
    <property type="term" value="F:ATP binding"/>
    <property type="evidence" value="ECO:0007669"/>
    <property type="project" value="UniProtKB-KW"/>
</dbReference>
<evidence type="ECO:0000256" key="6">
    <source>
        <dbReference type="ARBA" id="ARBA00022741"/>
    </source>
</evidence>
<feature type="transmembrane region" description="Helical" evidence="10">
    <location>
        <begin position="1449"/>
        <end position="1474"/>
    </location>
</feature>
<evidence type="ECO:0000256" key="5">
    <source>
        <dbReference type="ARBA" id="ARBA00022737"/>
    </source>
</evidence>
<evidence type="ECO:0000256" key="7">
    <source>
        <dbReference type="ARBA" id="ARBA00022840"/>
    </source>
</evidence>
<keyword evidence="5" id="KW-0677">Repeat</keyword>
<dbReference type="GO" id="GO:0016020">
    <property type="term" value="C:membrane"/>
    <property type="evidence" value="ECO:0007669"/>
    <property type="project" value="UniProtKB-SubCell"/>
</dbReference>
<dbReference type="CDD" id="cd03263">
    <property type="entry name" value="ABC_subfamily_A"/>
    <property type="match status" value="2"/>
</dbReference>
<protein>
    <recommendedName>
        <fullName evidence="11">ABC transporter domain-containing protein</fullName>
    </recommendedName>
</protein>
<dbReference type="GO" id="GO:0016887">
    <property type="term" value="F:ATP hydrolysis activity"/>
    <property type="evidence" value="ECO:0007669"/>
    <property type="project" value="InterPro"/>
</dbReference>
<dbReference type="InterPro" id="IPR013525">
    <property type="entry name" value="ABC2_TM"/>
</dbReference>
<reference evidence="12 13" key="1">
    <citation type="journal article" date="2019" name="Genome Biol. Evol.">
        <title>Nanopore Sequencing Significantly Improves Genome Assembly of the Protozoan Parasite Trypanosoma cruzi.</title>
        <authorList>
            <person name="Diaz-Viraque F."/>
            <person name="Pita S."/>
            <person name="Greif G."/>
            <person name="de Souza R.C.M."/>
            <person name="Iraola G."/>
            <person name="Robello C."/>
        </authorList>
    </citation>
    <scope>NUCLEOTIDE SEQUENCE [LARGE SCALE GENOMIC DNA]</scope>
    <source>
        <strain evidence="12 13">Berenice</strain>
    </source>
</reference>
<dbReference type="PROSITE" id="PS50893">
    <property type="entry name" value="ABC_TRANSPORTER_2"/>
    <property type="match status" value="2"/>
</dbReference>
<evidence type="ECO:0000256" key="1">
    <source>
        <dbReference type="ARBA" id="ARBA00004141"/>
    </source>
</evidence>
<evidence type="ECO:0000256" key="2">
    <source>
        <dbReference type="ARBA" id="ARBA00008869"/>
    </source>
</evidence>
<dbReference type="InterPro" id="IPR027417">
    <property type="entry name" value="P-loop_NTPase"/>
</dbReference>
<keyword evidence="8 10" id="KW-1133">Transmembrane helix</keyword>
<dbReference type="InterPro" id="IPR017871">
    <property type="entry name" value="ABC_transporter-like_CS"/>
</dbReference>
<keyword evidence="7" id="KW-0067">ATP-binding</keyword>
<feature type="domain" description="ABC transporter" evidence="11">
    <location>
        <begin position="1546"/>
        <end position="1775"/>
    </location>
</feature>
<dbReference type="Pfam" id="PF00005">
    <property type="entry name" value="ABC_tran"/>
    <property type="match status" value="2"/>
</dbReference>
<dbReference type="PROSITE" id="PS00211">
    <property type="entry name" value="ABC_TRANSPORTER_1"/>
    <property type="match status" value="2"/>
</dbReference>
<evidence type="ECO:0000256" key="10">
    <source>
        <dbReference type="SAM" id="Phobius"/>
    </source>
</evidence>
<evidence type="ECO:0000259" key="11">
    <source>
        <dbReference type="PROSITE" id="PS50893"/>
    </source>
</evidence>
<feature type="transmembrane region" description="Helical" evidence="10">
    <location>
        <begin position="392"/>
        <end position="413"/>
    </location>
</feature>